<keyword evidence="1" id="KW-0812">Transmembrane</keyword>
<gene>
    <name evidence="2" type="ORF">MON38_18680</name>
</gene>
<protein>
    <submittedName>
        <fullName evidence="2">Uncharacterized protein</fullName>
    </submittedName>
</protein>
<dbReference type="AlphaFoldDB" id="A0A9X1VJQ7"/>
<keyword evidence="3" id="KW-1185">Reference proteome</keyword>
<feature type="transmembrane region" description="Helical" evidence="1">
    <location>
        <begin position="6"/>
        <end position="23"/>
    </location>
</feature>
<sequence length="130" mass="14770">MNKITKIVLCNILGFAVLCFFLNQRQRDNSLPPLISGDAYLKLALNGKIDTVYKYDKGTPIILIKGKRLYPRIPTACKYYLRKGDSLVKQQDELYLKTYRDSGAFIQRIAWGYGDSATAVGLISEKMIKK</sequence>
<evidence type="ECO:0000313" key="2">
    <source>
        <dbReference type="EMBL" id="MCI1189453.1"/>
    </source>
</evidence>
<evidence type="ECO:0000313" key="3">
    <source>
        <dbReference type="Proteomes" id="UP001139193"/>
    </source>
</evidence>
<accession>A0A9X1VJQ7</accession>
<evidence type="ECO:0000256" key="1">
    <source>
        <dbReference type="SAM" id="Phobius"/>
    </source>
</evidence>
<proteinExistence type="predicted"/>
<reference evidence="2" key="1">
    <citation type="submission" date="2022-03" db="EMBL/GenBank/DDBJ databases">
        <title>Bacterial whole genome sequence for Hymenobacter sp. DH14.</title>
        <authorList>
            <person name="Le V."/>
        </authorList>
    </citation>
    <scope>NUCLEOTIDE SEQUENCE</scope>
    <source>
        <strain evidence="2">DH14</strain>
    </source>
</reference>
<dbReference type="Proteomes" id="UP001139193">
    <property type="component" value="Unassembled WGS sequence"/>
</dbReference>
<dbReference type="RefSeq" id="WP_241937679.1">
    <property type="nucleotide sequence ID" value="NZ_JALBGC010000005.1"/>
</dbReference>
<comment type="caution">
    <text evidence="2">The sequence shown here is derived from an EMBL/GenBank/DDBJ whole genome shotgun (WGS) entry which is preliminary data.</text>
</comment>
<keyword evidence="1" id="KW-1133">Transmembrane helix</keyword>
<keyword evidence="1" id="KW-0472">Membrane</keyword>
<organism evidence="2 3">
    <name type="scientific">Hymenobacter cyanobacteriorum</name>
    <dbReference type="NCBI Taxonomy" id="2926463"/>
    <lineage>
        <taxon>Bacteria</taxon>
        <taxon>Pseudomonadati</taxon>
        <taxon>Bacteroidota</taxon>
        <taxon>Cytophagia</taxon>
        <taxon>Cytophagales</taxon>
        <taxon>Hymenobacteraceae</taxon>
        <taxon>Hymenobacter</taxon>
    </lineage>
</organism>
<dbReference type="EMBL" id="JALBGC010000005">
    <property type="protein sequence ID" value="MCI1189453.1"/>
    <property type="molecule type" value="Genomic_DNA"/>
</dbReference>
<name>A0A9X1VJQ7_9BACT</name>